<dbReference type="Proteomes" id="UP000319004">
    <property type="component" value="Chromosome"/>
</dbReference>
<name>A0A518HS97_9BACT</name>
<gene>
    <name evidence="2" type="ORF">Enr13x_35810</name>
</gene>
<evidence type="ECO:0000313" key="3">
    <source>
        <dbReference type="Proteomes" id="UP000319004"/>
    </source>
</evidence>
<keyword evidence="3" id="KW-1185">Reference proteome</keyword>
<feature type="transmembrane region" description="Helical" evidence="1">
    <location>
        <begin position="12"/>
        <end position="29"/>
    </location>
</feature>
<keyword evidence="1" id="KW-0812">Transmembrane</keyword>
<evidence type="ECO:0000256" key="1">
    <source>
        <dbReference type="SAM" id="Phobius"/>
    </source>
</evidence>
<sequence>MRFWYLDWRLVLVWLTLNGNVVDFGFAWIETSLLNKHSIW</sequence>
<protein>
    <submittedName>
        <fullName evidence="2">Uncharacterized protein</fullName>
    </submittedName>
</protein>
<keyword evidence="1" id="KW-1133">Transmembrane helix</keyword>
<keyword evidence="1" id="KW-0472">Membrane</keyword>
<evidence type="ECO:0000313" key="2">
    <source>
        <dbReference type="EMBL" id="QDV43723.1"/>
    </source>
</evidence>
<proteinExistence type="predicted"/>
<dbReference type="AlphaFoldDB" id="A0A518HS97"/>
<dbReference type="KEGG" id="snep:Enr13x_35810"/>
<organism evidence="2 3">
    <name type="scientific">Stieleria neptunia</name>
    <dbReference type="NCBI Taxonomy" id="2527979"/>
    <lineage>
        <taxon>Bacteria</taxon>
        <taxon>Pseudomonadati</taxon>
        <taxon>Planctomycetota</taxon>
        <taxon>Planctomycetia</taxon>
        <taxon>Pirellulales</taxon>
        <taxon>Pirellulaceae</taxon>
        <taxon>Stieleria</taxon>
    </lineage>
</organism>
<dbReference type="RefSeq" id="WP_261344187.1">
    <property type="nucleotide sequence ID" value="NZ_CP037423.1"/>
</dbReference>
<accession>A0A518HS97</accession>
<dbReference type="EMBL" id="CP037423">
    <property type="protein sequence ID" value="QDV43723.1"/>
    <property type="molecule type" value="Genomic_DNA"/>
</dbReference>
<reference evidence="2 3" key="1">
    <citation type="submission" date="2019-03" db="EMBL/GenBank/DDBJ databases">
        <title>Deep-cultivation of Planctomycetes and their phenomic and genomic characterization uncovers novel biology.</title>
        <authorList>
            <person name="Wiegand S."/>
            <person name="Jogler M."/>
            <person name="Boedeker C."/>
            <person name="Pinto D."/>
            <person name="Vollmers J."/>
            <person name="Rivas-Marin E."/>
            <person name="Kohn T."/>
            <person name="Peeters S.H."/>
            <person name="Heuer A."/>
            <person name="Rast P."/>
            <person name="Oberbeckmann S."/>
            <person name="Bunk B."/>
            <person name="Jeske O."/>
            <person name="Meyerdierks A."/>
            <person name="Storesund J.E."/>
            <person name="Kallscheuer N."/>
            <person name="Luecker S."/>
            <person name="Lage O.M."/>
            <person name="Pohl T."/>
            <person name="Merkel B.J."/>
            <person name="Hornburger P."/>
            <person name="Mueller R.-W."/>
            <person name="Bruemmer F."/>
            <person name="Labrenz M."/>
            <person name="Spormann A.M."/>
            <person name="Op den Camp H."/>
            <person name="Overmann J."/>
            <person name="Amann R."/>
            <person name="Jetten M.S.M."/>
            <person name="Mascher T."/>
            <person name="Medema M.H."/>
            <person name="Devos D.P."/>
            <person name="Kaster A.-K."/>
            <person name="Ovreas L."/>
            <person name="Rohde M."/>
            <person name="Galperin M.Y."/>
            <person name="Jogler C."/>
        </authorList>
    </citation>
    <scope>NUCLEOTIDE SEQUENCE [LARGE SCALE GENOMIC DNA]</scope>
    <source>
        <strain evidence="2 3">Enr13</strain>
    </source>
</reference>